<dbReference type="Proteomes" id="UP000287651">
    <property type="component" value="Unassembled WGS sequence"/>
</dbReference>
<reference evidence="2 3" key="1">
    <citation type="journal article" date="2014" name="Agronomy (Basel)">
        <title>A Draft Genome Sequence for Ensete ventricosum, the Drought-Tolerant Tree Against Hunger.</title>
        <authorList>
            <person name="Harrison J."/>
            <person name="Moore K.A."/>
            <person name="Paszkiewicz K."/>
            <person name="Jones T."/>
            <person name="Grant M."/>
            <person name="Ambacheew D."/>
            <person name="Muzemil S."/>
            <person name="Studholme D.J."/>
        </authorList>
    </citation>
    <scope>NUCLEOTIDE SEQUENCE [LARGE SCALE GENOMIC DNA]</scope>
</reference>
<name>A0A426XY40_ENSVE</name>
<evidence type="ECO:0000313" key="2">
    <source>
        <dbReference type="EMBL" id="RRT44221.1"/>
    </source>
</evidence>
<organism evidence="2 3">
    <name type="scientific">Ensete ventricosum</name>
    <name type="common">Abyssinian banana</name>
    <name type="synonym">Musa ensete</name>
    <dbReference type="NCBI Taxonomy" id="4639"/>
    <lineage>
        <taxon>Eukaryota</taxon>
        <taxon>Viridiplantae</taxon>
        <taxon>Streptophyta</taxon>
        <taxon>Embryophyta</taxon>
        <taxon>Tracheophyta</taxon>
        <taxon>Spermatophyta</taxon>
        <taxon>Magnoliopsida</taxon>
        <taxon>Liliopsida</taxon>
        <taxon>Zingiberales</taxon>
        <taxon>Musaceae</taxon>
        <taxon>Ensete</taxon>
    </lineage>
</organism>
<comment type="caution">
    <text evidence="2">The sequence shown here is derived from an EMBL/GenBank/DDBJ whole genome shotgun (WGS) entry which is preliminary data.</text>
</comment>
<evidence type="ECO:0000256" key="1">
    <source>
        <dbReference type="SAM" id="MobiDB-lite"/>
    </source>
</evidence>
<gene>
    <name evidence="2" type="ORF">B296_00040868</name>
</gene>
<protein>
    <submittedName>
        <fullName evidence="2">Uncharacterized protein</fullName>
    </submittedName>
</protein>
<accession>A0A426XY40</accession>
<sequence>MAYANGHRGSANGQPVGGGAHRGAACRHRARPPTRCCPRAATPTAEVAARVQGDRQWRAALPPAQGQHRRCRGGKRG</sequence>
<evidence type="ECO:0000313" key="3">
    <source>
        <dbReference type="Proteomes" id="UP000287651"/>
    </source>
</evidence>
<dbReference type="AlphaFoldDB" id="A0A426XY40"/>
<dbReference type="EMBL" id="AMZH03016611">
    <property type="protein sequence ID" value="RRT44221.1"/>
    <property type="molecule type" value="Genomic_DNA"/>
</dbReference>
<proteinExistence type="predicted"/>
<feature type="region of interest" description="Disordered" evidence="1">
    <location>
        <begin position="1"/>
        <end position="41"/>
    </location>
</feature>